<dbReference type="EMBL" id="FWEV01000329">
    <property type="protein sequence ID" value="SLM32948.1"/>
    <property type="molecule type" value="Genomic_DNA"/>
</dbReference>
<reference evidence="8 9" key="1">
    <citation type="submission" date="2017-03" db="EMBL/GenBank/DDBJ databases">
        <authorList>
            <person name="Afonso C.L."/>
            <person name="Miller P.J."/>
            <person name="Scott M.A."/>
            <person name="Spackman E."/>
            <person name="Goraichik I."/>
            <person name="Dimitrov K.M."/>
            <person name="Suarez D.L."/>
            <person name="Swayne D.E."/>
        </authorList>
    </citation>
    <scope>NUCLEOTIDE SEQUENCE [LARGE SCALE GENOMIC DNA]</scope>
    <source>
        <strain evidence="8">PRJEB14757</strain>
    </source>
</reference>
<dbReference type="Pfam" id="PF01330">
    <property type="entry name" value="RuvA_N"/>
    <property type="match status" value="1"/>
</dbReference>
<name>A0A1W1HKR8_9BACT</name>
<dbReference type="GO" id="GO:0006281">
    <property type="term" value="P:DNA repair"/>
    <property type="evidence" value="ECO:0007669"/>
    <property type="project" value="UniProtKB-UniRule"/>
</dbReference>
<dbReference type="InterPro" id="IPR013849">
    <property type="entry name" value="DNA_helicase_Holl-junc_RuvA_I"/>
</dbReference>
<proteinExistence type="inferred from homology"/>
<keyword evidence="9" id="KW-1185">Reference proteome</keyword>
<comment type="subcellular location">
    <subcellularLocation>
        <location evidence="6">Cytoplasm</location>
    </subcellularLocation>
</comment>
<comment type="caution">
    <text evidence="6">Lacks conserved residue(s) required for the propagation of feature annotation.</text>
</comment>
<evidence type="ECO:0000256" key="4">
    <source>
        <dbReference type="ARBA" id="ARBA00023172"/>
    </source>
</evidence>
<dbReference type="AlphaFoldDB" id="A0A1W1HKR8"/>
<dbReference type="GO" id="GO:0009378">
    <property type="term" value="F:four-way junction helicase activity"/>
    <property type="evidence" value="ECO:0007669"/>
    <property type="project" value="InterPro"/>
</dbReference>
<dbReference type="NCBIfam" id="TIGR00084">
    <property type="entry name" value="ruvA"/>
    <property type="match status" value="1"/>
</dbReference>
<evidence type="ECO:0000256" key="6">
    <source>
        <dbReference type="HAMAP-Rule" id="MF_00031"/>
    </source>
</evidence>
<accession>A0A1W1HKR8</accession>
<keyword evidence="8" id="KW-0378">Hydrolase</keyword>
<sequence>MIGYIQGEVLKVAQDGILLLAGQLGYEILLPVVVLEKIRSELEAVSQGNNIDKNVSVDTDFRNTQSSKADDVQILGNSAGTNFFIALHIYYYQTERQPKPVLIGFNSEDEKEFFQLFISVDAIGPLKAVKAMEKPVGHIARAIESKDVDFLSHLKGIGKRTAQKIVASLHGKVSRFVTGSMDNHEVSSDDASFGGTVYKGATASSVIPATRKIIGGQVVDVLVEQLGFTSAVARRMVSIAIEKNPAIETPEQLLDAVLKLR</sequence>
<keyword evidence="2 6" id="KW-0227">DNA damage</keyword>
<evidence type="ECO:0000256" key="2">
    <source>
        <dbReference type="ARBA" id="ARBA00022763"/>
    </source>
</evidence>
<dbReference type="HAMAP" id="MF_00031">
    <property type="entry name" value="DNA_HJ_migration_RuvA"/>
    <property type="match status" value="1"/>
</dbReference>
<dbReference type="Proteomes" id="UP000191931">
    <property type="component" value="Unassembled WGS sequence"/>
</dbReference>
<comment type="function">
    <text evidence="6">The RuvA-RuvB-RuvC complex processes Holliday junction (HJ) DNA during genetic recombination and DNA repair, while the RuvA-RuvB complex plays an important role in the rescue of blocked DNA replication forks via replication fork reversal (RFR). RuvA specifically binds to HJ cruciform DNA, conferring on it an open structure. The RuvB hexamer acts as an ATP-dependent pump, pulling dsDNA into and through the RuvAB complex. HJ branch migration allows RuvC to scan DNA until it finds its consensus sequence, where it cleaves and resolves the cruciform DNA.</text>
</comment>
<evidence type="ECO:0000256" key="3">
    <source>
        <dbReference type="ARBA" id="ARBA00023125"/>
    </source>
</evidence>
<keyword evidence="3 6" id="KW-0238">DNA-binding</keyword>
<keyword evidence="4 6" id="KW-0233">DNA recombination</keyword>
<keyword evidence="8" id="KW-0547">Nucleotide-binding</keyword>
<comment type="subunit">
    <text evidence="6">Homotetramer. Forms an RuvA(8)-RuvB(12)-Holliday junction (HJ) complex. HJ DNA is sandwiched between 2 RuvA tetramers; dsDNA enters through RuvA and exits via RuvB. An RuvB hexamer assembles on each DNA strand where it exits the tetramer. Each RuvB hexamer is contacted by two RuvA subunits (via domain III) on 2 adjacent RuvB subunits; this complex drives branch migration. In the full resolvosome a probable DNA-RuvA(4)-RuvB(12)-RuvC(2) complex forms which resolves the HJ.</text>
</comment>
<evidence type="ECO:0000313" key="8">
    <source>
        <dbReference type="EMBL" id="SLM32948.1"/>
    </source>
</evidence>
<dbReference type="SUPFAM" id="SSF47781">
    <property type="entry name" value="RuvA domain 2-like"/>
    <property type="match status" value="1"/>
</dbReference>
<dbReference type="STRING" id="1246637.MTBBW1_830020"/>
<dbReference type="Gene3D" id="2.40.50.140">
    <property type="entry name" value="Nucleic acid-binding proteins"/>
    <property type="match status" value="1"/>
</dbReference>
<dbReference type="Pfam" id="PF14520">
    <property type="entry name" value="HHH_5"/>
    <property type="match status" value="1"/>
</dbReference>
<dbReference type="GO" id="GO:0048476">
    <property type="term" value="C:Holliday junction resolvase complex"/>
    <property type="evidence" value="ECO:0007669"/>
    <property type="project" value="UniProtKB-UniRule"/>
</dbReference>
<feature type="domain" description="DNA helicase Holliday junction RuvA type" evidence="7">
    <location>
        <begin position="1"/>
        <end position="38"/>
    </location>
</feature>
<dbReference type="GO" id="GO:0005737">
    <property type="term" value="C:cytoplasm"/>
    <property type="evidence" value="ECO:0007669"/>
    <property type="project" value="UniProtKB-SubCell"/>
</dbReference>
<keyword evidence="8" id="KW-0067">ATP-binding</keyword>
<dbReference type="InterPro" id="IPR010994">
    <property type="entry name" value="RuvA_2-like"/>
</dbReference>
<evidence type="ECO:0000256" key="5">
    <source>
        <dbReference type="ARBA" id="ARBA00023204"/>
    </source>
</evidence>
<feature type="region of interest" description="Domain III" evidence="6">
    <location>
        <begin position="202"/>
        <end position="261"/>
    </location>
</feature>
<dbReference type="GO" id="GO:0016787">
    <property type="term" value="F:hydrolase activity"/>
    <property type="evidence" value="ECO:0007669"/>
    <property type="project" value="UniProtKB-KW"/>
</dbReference>
<dbReference type="OrthoDB" id="5293449at2"/>
<dbReference type="GO" id="GO:0000400">
    <property type="term" value="F:four-way junction DNA binding"/>
    <property type="evidence" value="ECO:0007669"/>
    <property type="project" value="UniProtKB-UniRule"/>
</dbReference>
<evidence type="ECO:0000313" key="9">
    <source>
        <dbReference type="Proteomes" id="UP000191931"/>
    </source>
</evidence>
<protein>
    <recommendedName>
        <fullName evidence="6">Holliday junction branch migration complex subunit RuvA</fullName>
    </recommendedName>
</protein>
<dbReference type="RefSeq" id="WP_080802914.1">
    <property type="nucleotide sequence ID" value="NZ_LT828544.1"/>
</dbReference>
<comment type="similarity">
    <text evidence="6">Belongs to the RuvA family.</text>
</comment>
<dbReference type="GO" id="GO:0005524">
    <property type="term" value="F:ATP binding"/>
    <property type="evidence" value="ECO:0007669"/>
    <property type="project" value="InterPro"/>
</dbReference>
<evidence type="ECO:0000256" key="1">
    <source>
        <dbReference type="ARBA" id="ARBA00022490"/>
    </source>
</evidence>
<gene>
    <name evidence="6 8" type="primary">ruvA</name>
    <name evidence="8" type="ORF">MTBBW1_830020</name>
</gene>
<keyword evidence="8" id="KW-0347">Helicase</keyword>
<dbReference type="Gene3D" id="1.10.150.20">
    <property type="entry name" value="5' to 3' exonuclease, C-terminal subdomain"/>
    <property type="match status" value="1"/>
</dbReference>
<organism evidence="8 9">
    <name type="scientific">Desulfamplus magnetovallimortis</name>
    <dbReference type="NCBI Taxonomy" id="1246637"/>
    <lineage>
        <taxon>Bacteria</taxon>
        <taxon>Pseudomonadati</taxon>
        <taxon>Thermodesulfobacteriota</taxon>
        <taxon>Desulfobacteria</taxon>
        <taxon>Desulfobacterales</taxon>
        <taxon>Desulfobacteraceae</taxon>
        <taxon>Desulfamplus</taxon>
    </lineage>
</organism>
<dbReference type="GO" id="GO:0006310">
    <property type="term" value="P:DNA recombination"/>
    <property type="evidence" value="ECO:0007669"/>
    <property type="project" value="UniProtKB-UniRule"/>
</dbReference>
<evidence type="ECO:0000259" key="7">
    <source>
        <dbReference type="Pfam" id="PF01330"/>
    </source>
</evidence>
<dbReference type="InterPro" id="IPR000085">
    <property type="entry name" value="RuvA"/>
</dbReference>
<dbReference type="InterPro" id="IPR012340">
    <property type="entry name" value="NA-bd_OB-fold"/>
</dbReference>
<comment type="domain">
    <text evidence="6">Has three domains with a flexible linker between the domains II and III and assumes an 'L' shape. Domain III is highly mobile and contacts RuvB.</text>
</comment>
<keyword evidence="5 6" id="KW-0234">DNA repair</keyword>
<keyword evidence="1 6" id="KW-0963">Cytoplasm</keyword>